<keyword evidence="4" id="KW-1185">Reference proteome</keyword>
<dbReference type="EMBL" id="AP019860">
    <property type="protein sequence ID" value="BBM85713.1"/>
    <property type="molecule type" value="Genomic_DNA"/>
</dbReference>
<evidence type="ECO:0000313" key="3">
    <source>
        <dbReference type="EMBL" id="BBM85713.1"/>
    </source>
</evidence>
<feature type="compositionally biased region" description="Basic and acidic residues" evidence="1">
    <location>
        <begin position="126"/>
        <end position="136"/>
    </location>
</feature>
<keyword evidence="2" id="KW-0472">Membrane</keyword>
<dbReference type="OrthoDB" id="238862at2"/>
<dbReference type="KEGG" id="uam:UABAM_04091"/>
<dbReference type="AlphaFoldDB" id="A0A5S9F525"/>
<proteinExistence type="predicted"/>
<feature type="compositionally biased region" description="Polar residues" evidence="1">
    <location>
        <begin position="151"/>
        <end position="160"/>
    </location>
</feature>
<feature type="compositionally biased region" description="Basic residues" evidence="1">
    <location>
        <begin position="169"/>
        <end position="182"/>
    </location>
</feature>
<dbReference type="RefSeq" id="WP_151969803.1">
    <property type="nucleotide sequence ID" value="NZ_AP019860.1"/>
</dbReference>
<feature type="compositionally biased region" description="Basic and acidic residues" evidence="1">
    <location>
        <begin position="75"/>
        <end position="110"/>
    </location>
</feature>
<evidence type="ECO:0000256" key="1">
    <source>
        <dbReference type="SAM" id="MobiDB-lite"/>
    </source>
</evidence>
<name>A0A5S9F525_UABAM</name>
<keyword evidence="2" id="KW-0812">Transmembrane</keyword>
<evidence type="ECO:0000313" key="4">
    <source>
        <dbReference type="Proteomes" id="UP000326354"/>
    </source>
</evidence>
<dbReference type="SUPFAM" id="SSF48239">
    <property type="entry name" value="Terpenoid cyclases/Protein prenyltransferases"/>
    <property type="match status" value="1"/>
</dbReference>
<dbReference type="Gene3D" id="1.50.10.20">
    <property type="match status" value="1"/>
</dbReference>
<evidence type="ECO:0000256" key="2">
    <source>
        <dbReference type="SAM" id="Phobius"/>
    </source>
</evidence>
<feature type="region of interest" description="Disordered" evidence="1">
    <location>
        <begin position="70"/>
        <end position="182"/>
    </location>
</feature>
<reference evidence="3 4" key="1">
    <citation type="submission" date="2019-08" db="EMBL/GenBank/DDBJ databases">
        <title>Complete genome sequence of Candidatus Uab amorphum.</title>
        <authorList>
            <person name="Shiratori T."/>
            <person name="Suzuki S."/>
            <person name="Kakizawa Y."/>
            <person name="Ishida K."/>
        </authorList>
    </citation>
    <scope>NUCLEOTIDE SEQUENCE [LARGE SCALE GENOMIC DNA]</scope>
    <source>
        <strain evidence="3 4">SRT547</strain>
    </source>
</reference>
<gene>
    <name evidence="3" type="ORF">UABAM_04091</name>
</gene>
<keyword evidence="2" id="KW-1133">Transmembrane helix</keyword>
<protein>
    <recommendedName>
        <fullName evidence="5">Squalene cyclase C-terminal domain-containing protein</fullName>
    </recommendedName>
</protein>
<sequence length="525" mass="59786">MDVQKHKQNSRVHMVSVSLKLFLLIWLFSFAWHMLTFSFFNYVYFSHEKKGSGRQEYTISIENFGNLNAQKSKTKTKEKSTAQKEETPEKSEEKNDEQEQPKQEQSEKETTTQQKKTTENNLTEKSQSDSTKKKNIAEILGLGGDSRGKKSSASTSTQNVVKKITGQGKRSRKVYSLRSGKGRKKAVAQYGGSAASENSVELGLEWLSKHQDDDGKWNTVDFYKHSSKKECWGRGYKKYTPGATALAYLAFLGAGYTTRKGKYRLQMQNAENYLITTQDAAGFFGGKEMYNHSAVLLSLSESYALTKRKKLKSIIRLGIAAAIRAQQPMGGWTYAAFPSGERNDTSITGWMVMALVSAKRAGFTVPQRIFDRIWNHFQRMTTRNGEVRYEDVGPHTLRSSKALIPVGLLCSILMKKSNPYATKQIRIMDNYPPKWSLRYTIDNSMYYWYHGTLSLFLTGGRSWYQWNAHMRDMLIANQIKVGKARGSWDPSGKWCSAGGRIYSTAINILNLEIYYRYHPNFIGVD</sequence>
<accession>A0A5S9F525</accession>
<dbReference type="Proteomes" id="UP000326354">
    <property type="component" value="Chromosome"/>
</dbReference>
<evidence type="ECO:0008006" key="5">
    <source>
        <dbReference type="Google" id="ProtNLM"/>
    </source>
</evidence>
<organism evidence="3 4">
    <name type="scientific">Uabimicrobium amorphum</name>
    <dbReference type="NCBI Taxonomy" id="2596890"/>
    <lineage>
        <taxon>Bacteria</taxon>
        <taxon>Pseudomonadati</taxon>
        <taxon>Planctomycetota</taxon>
        <taxon>Candidatus Uabimicrobiia</taxon>
        <taxon>Candidatus Uabimicrobiales</taxon>
        <taxon>Candidatus Uabimicrobiaceae</taxon>
        <taxon>Candidatus Uabimicrobium</taxon>
    </lineage>
</organism>
<dbReference type="InterPro" id="IPR008930">
    <property type="entry name" value="Terpenoid_cyclase/PrenylTrfase"/>
</dbReference>
<feature type="transmembrane region" description="Helical" evidence="2">
    <location>
        <begin position="21"/>
        <end position="45"/>
    </location>
</feature>